<dbReference type="InterPro" id="IPR000014">
    <property type="entry name" value="PAS"/>
</dbReference>
<dbReference type="Pfam" id="PF08448">
    <property type="entry name" value="PAS_4"/>
    <property type="match status" value="1"/>
</dbReference>
<gene>
    <name evidence="2" type="ORF">QZM56_10790</name>
</gene>
<organism evidence="2 3">
    <name type="scientific">Burkholderia contaminans</name>
    <dbReference type="NCBI Taxonomy" id="488447"/>
    <lineage>
        <taxon>Bacteria</taxon>
        <taxon>Pseudomonadati</taxon>
        <taxon>Pseudomonadota</taxon>
        <taxon>Betaproteobacteria</taxon>
        <taxon>Burkholderiales</taxon>
        <taxon>Burkholderiaceae</taxon>
        <taxon>Burkholderia</taxon>
        <taxon>Burkholderia cepacia complex</taxon>
    </lineage>
</organism>
<name>A0AAP4R001_9BURK</name>
<evidence type="ECO:0000313" key="3">
    <source>
        <dbReference type="Proteomes" id="UP001172109"/>
    </source>
</evidence>
<sequence length="146" mass="15833">MRKLRGALRHDDSRRAVVTDARGAALAILADDGAFVSVNRSTAALFGYKSAELVGRQLRDLAPDDAHVALADELSASAALEHHSFTAMLGGRSGHPAQFVIHRQALPGTRMWLTLFEESPMPEPARRGDAATRPTMRACMRATRIC</sequence>
<dbReference type="InterPro" id="IPR013656">
    <property type="entry name" value="PAS_4"/>
</dbReference>
<protein>
    <submittedName>
        <fullName evidence="2">PAS domain S-box protein</fullName>
    </submittedName>
</protein>
<dbReference type="Proteomes" id="UP001172109">
    <property type="component" value="Unassembled WGS sequence"/>
</dbReference>
<dbReference type="SMART" id="SM00091">
    <property type="entry name" value="PAS"/>
    <property type="match status" value="1"/>
</dbReference>
<dbReference type="EMBL" id="JAUJQS010000006">
    <property type="protein sequence ID" value="MDN7564983.1"/>
    <property type="molecule type" value="Genomic_DNA"/>
</dbReference>
<dbReference type="InterPro" id="IPR035965">
    <property type="entry name" value="PAS-like_dom_sf"/>
</dbReference>
<feature type="domain" description="PAS" evidence="1">
    <location>
        <begin position="11"/>
        <end position="65"/>
    </location>
</feature>
<accession>A0AAP4R001</accession>
<dbReference type="SUPFAM" id="SSF55785">
    <property type="entry name" value="PYP-like sensor domain (PAS domain)"/>
    <property type="match status" value="1"/>
</dbReference>
<dbReference type="CDD" id="cd00130">
    <property type="entry name" value="PAS"/>
    <property type="match status" value="1"/>
</dbReference>
<dbReference type="Gene3D" id="3.30.450.20">
    <property type="entry name" value="PAS domain"/>
    <property type="match status" value="1"/>
</dbReference>
<dbReference type="AlphaFoldDB" id="A0AAP4R001"/>
<reference evidence="2" key="1">
    <citation type="submission" date="2023-07" db="EMBL/GenBank/DDBJ databases">
        <title>A collection of bacterial strains from the Burkholderia cepacia Research Laboratory and Repository.</title>
        <authorList>
            <person name="Lipuma J."/>
            <person name="Spilker T."/>
            <person name="Caverly L."/>
        </authorList>
    </citation>
    <scope>NUCLEOTIDE SEQUENCE</scope>
    <source>
        <strain evidence="2">AU44979</strain>
    </source>
</reference>
<dbReference type="PROSITE" id="PS50112">
    <property type="entry name" value="PAS"/>
    <property type="match status" value="1"/>
</dbReference>
<dbReference type="RefSeq" id="WP_191225503.1">
    <property type="nucleotide sequence ID" value="NZ_CP102462.1"/>
</dbReference>
<proteinExistence type="predicted"/>
<comment type="caution">
    <text evidence="2">The sequence shown here is derived from an EMBL/GenBank/DDBJ whole genome shotgun (WGS) entry which is preliminary data.</text>
</comment>
<evidence type="ECO:0000313" key="2">
    <source>
        <dbReference type="EMBL" id="MDN7564983.1"/>
    </source>
</evidence>
<evidence type="ECO:0000259" key="1">
    <source>
        <dbReference type="PROSITE" id="PS50112"/>
    </source>
</evidence>
<dbReference type="NCBIfam" id="TIGR00229">
    <property type="entry name" value="sensory_box"/>
    <property type="match status" value="1"/>
</dbReference>